<evidence type="ECO:0000313" key="5">
    <source>
        <dbReference type="EMBL" id="AIS85663.1"/>
    </source>
</evidence>
<dbReference type="SMART" id="SM00825">
    <property type="entry name" value="PKS_KS"/>
    <property type="match status" value="1"/>
</dbReference>
<protein>
    <submittedName>
        <fullName evidence="5">Beta-ketoacyl synthase</fullName>
    </submittedName>
</protein>
<gene>
    <name evidence="5" type="ORF">VASRM7_423</name>
</gene>
<proteinExistence type="inferred from homology"/>
<dbReference type="InterPro" id="IPR020841">
    <property type="entry name" value="PKS_Beta-ketoAc_synthase_dom"/>
</dbReference>
<comment type="similarity">
    <text evidence="1 3">Belongs to the thiolase-like superfamily. Beta-ketoacyl-ACP synthases family.</text>
</comment>
<dbReference type="PROSITE" id="PS52004">
    <property type="entry name" value="KS3_2"/>
    <property type="match status" value="1"/>
</dbReference>
<dbReference type="PANTHER" id="PTHR11712:SF347">
    <property type="entry name" value="BETA KETOACYL-ACYL CARRIER PROTEIN SYNTHASE"/>
    <property type="match status" value="1"/>
</dbReference>
<dbReference type="InterPro" id="IPR000794">
    <property type="entry name" value="Beta-ketoacyl_synthase"/>
</dbReference>
<dbReference type="Pfam" id="PF02801">
    <property type="entry name" value="Ketoacyl-synt_C"/>
    <property type="match status" value="1"/>
</dbReference>
<evidence type="ECO:0000256" key="1">
    <source>
        <dbReference type="ARBA" id="ARBA00008467"/>
    </source>
</evidence>
<keyword evidence="2 3" id="KW-0808">Transferase</keyword>
<dbReference type="InterPro" id="IPR016039">
    <property type="entry name" value="Thiolase-like"/>
</dbReference>
<dbReference type="PANTHER" id="PTHR11712">
    <property type="entry name" value="POLYKETIDE SYNTHASE-RELATED"/>
    <property type="match status" value="1"/>
</dbReference>
<dbReference type="InterPro" id="IPR014031">
    <property type="entry name" value="Ketoacyl_synth_C"/>
</dbReference>
<dbReference type="SUPFAM" id="SSF53901">
    <property type="entry name" value="Thiolase-like"/>
    <property type="match status" value="2"/>
</dbReference>
<dbReference type="GO" id="GO:0004315">
    <property type="term" value="F:3-oxoacyl-[acyl-carrier-protein] synthase activity"/>
    <property type="evidence" value="ECO:0007669"/>
    <property type="project" value="TreeGrafter"/>
</dbReference>
<dbReference type="AlphaFoldDB" id="A0A097CSM8"/>
<dbReference type="InterPro" id="IPR014030">
    <property type="entry name" value="Ketoacyl_synth_N"/>
</dbReference>
<accession>A0A097CSM8</accession>
<organism evidence="5">
    <name type="scientific">Verrucosispora sp. MS100047</name>
    <dbReference type="NCBI Taxonomy" id="1410949"/>
    <lineage>
        <taxon>Bacteria</taxon>
        <taxon>Bacillati</taxon>
        <taxon>Actinomycetota</taxon>
        <taxon>Actinomycetes</taxon>
        <taxon>Micromonosporales</taxon>
        <taxon>Micromonosporaceae</taxon>
        <taxon>Micromonospora</taxon>
    </lineage>
</organism>
<reference evidence="5" key="1">
    <citation type="submission" date="2013-11" db="EMBL/GenBank/DDBJ databases">
        <title>New antitubercular compounds from marine-derived Verrucosispora sp. MS100047.</title>
        <authorList>
            <person name="Huang P."/>
            <person name="Xie F."/>
            <person name="Wang Q."/>
            <person name="Wang J."/>
            <person name="Wang Q."/>
            <person name="Abdel-Mageed W.M."/>
            <person name="Liu M."/>
            <person name="Han J."/>
            <person name="Song F."/>
            <person name="Dai H."/>
            <person name="Liu X."/>
            <person name="Zhang L."/>
        </authorList>
    </citation>
    <scope>NUCLEOTIDE SEQUENCE</scope>
    <source>
        <strain evidence="5">MS100047</strain>
    </source>
</reference>
<evidence type="ECO:0000256" key="2">
    <source>
        <dbReference type="ARBA" id="ARBA00022679"/>
    </source>
</evidence>
<dbReference type="GO" id="GO:0006633">
    <property type="term" value="P:fatty acid biosynthetic process"/>
    <property type="evidence" value="ECO:0007669"/>
    <property type="project" value="TreeGrafter"/>
</dbReference>
<sequence length="372" mass="37668">MATLIAASSLRTCLGDGAGTFAALLDGRSGVGPLRHPLTGQLNVTAGYQIDEPAPDVALRAGTWLRECVDEALTRAAVDPARSRVVALVGTGLRELAAVEELAFSGTATNPSRLHFGPAVRDAAPGLAEVVTIANACSAGGHALALAQDLIETGEADAVVVGAADTMTASMLAMIGKVTPEPTTQVRPFDRDRTGVLLGEGAAALVLVGEDWTGPAVGRLLATGLSCDAVHETAPDVDGIGRAMHDAWSRAGRDPDEVDLVVAHGTGTALNDPTECVALQRCLPRPAAPLVTAVKGAIGHLSGAAALANLDVALRCLASGTVPPVVGLANPLPEGDGLAFVRDARAHRDVTLAQVNAFGFGGVNAVTLVEAP</sequence>
<dbReference type="Pfam" id="PF00109">
    <property type="entry name" value="ketoacyl-synt"/>
    <property type="match status" value="1"/>
</dbReference>
<feature type="domain" description="Ketosynthase family 3 (KS3)" evidence="4">
    <location>
        <begin position="1"/>
        <end position="371"/>
    </location>
</feature>
<evidence type="ECO:0000259" key="4">
    <source>
        <dbReference type="PROSITE" id="PS52004"/>
    </source>
</evidence>
<evidence type="ECO:0000256" key="3">
    <source>
        <dbReference type="RuleBase" id="RU003694"/>
    </source>
</evidence>
<dbReference type="EMBL" id="KF826674">
    <property type="protein sequence ID" value="AIS85663.1"/>
    <property type="molecule type" value="Genomic_DNA"/>
</dbReference>
<dbReference type="Gene3D" id="3.40.47.10">
    <property type="match status" value="1"/>
</dbReference>
<name>A0A097CSM8_9ACTN</name>